<comment type="caution">
    <text evidence="2">The sequence shown here is derived from an EMBL/GenBank/DDBJ whole genome shotgun (WGS) entry which is preliminary data.</text>
</comment>
<sequence length="152" mass="15478">MATKTQNITRAALVGVTAATLGIGAAASASGAPDTWLPNATLTCGSTTLAPSDWVAVPPSDSLWILTGDLAGHYVILRDAHYLATTAEQAAQAPATDYAGLPELETRSWGTKAGLTGSAFTCDFSSQWGDGGEGTEWIVGPVTIARAPGSSR</sequence>
<evidence type="ECO:0000313" key="2">
    <source>
        <dbReference type="EMBL" id="KGN43129.1"/>
    </source>
</evidence>
<evidence type="ECO:0000313" key="3">
    <source>
        <dbReference type="Proteomes" id="UP000030013"/>
    </source>
</evidence>
<dbReference type="AlphaFoldDB" id="A0A0A0K288"/>
<dbReference type="RefSeq" id="WP_035931632.1">
    <property type="nucleotide sequence ID" value="NZ_AVPL01000001.1"/>
</dbReference>
<keyword evidence="1" id="KW-0732">Signal</keyword>
<dbReference type="Proteomes" id="UP000030013">
    <property type="component" value="Unassembled WGS sequence"/>
</dbReference>
<accession>A0A0A0K288</accession>
<evidence type="ECO:0000256" key="1">
    <source>
        <dbReference type="SAM" id="SignalP"/>
    </source>
</evidence>
<name>A0A0A0K288_9MICO</name>
<evidence type="ECO:0008006" key="4">
    <source>
        <dbReference type="Google" id="ProtNLM"/>
    </source>
</evidence>
<dbReference type="EMBL" id="AVPL01000001">
    <property type="protein sequence ID" value="KGN43129.1"/>
    <property type="molecule type" value="Genomic_DNA"/>
</dbReference>
<feature type="signal peptide" evidence="1">
    <location>
        <begin position="1"/>
        <end position="31"/>
    </location>
</feature>
<feature type="chain" id="PRO_5039361170" description="Ig-like domain-containing protein" evidence="1">
    <location>
        <begin position="32"/>
        <end position="152"/>
    </location>
</feature>
<proteinExistence type="predicted"/>
<organism evidence="2 3">
    <name type="scientific">Knoellia aerolata DSM 18566</name>
    <dbReference type="NCBI Taxonomy" id="1385519"/>
    <lineage>
        <taxon>Bacteria</taxon>
        <taxon>Bacillati</taxon>
        <taxon>Actinomycetota</taxon>
        <taxon>Actinomycetes</taxon>
        <taxon>Micrococcales</taxon>
        <taxon>Intrasporangiaceae</taxon>
        <taxon>Knoellia</taxon>
    </lineage>
</organism>
<protein>
    <recommendedName>
        <fullName evidence="4">Ig-like domain-containing protein</fullName>
    </recommendedName>
</protein>
<gene>
    <name evidence="2" type="ORF">N801_05140</name>
</gene>
<keyword evidence="3" id="KW-1185">Reference proteome</keyword>
<reference evidence="2 3" key="1">
    <citation type="submission" date="2013-08" db="EMBL/GenBank/DDBJ databases">
        <title>The genome sequence of Knoellia aerolata.</title>
        <authorList>
            <person name="Zhu W."/>
            <person name="Wang G."/>
        </authorList>
    </citation>
    <scope>NUCLEOTIDE SEQUENCE [LARGE SCALE GENOMIC DNA]</scope>
    <source>
        <strain evidence="2 3">DSM 18566</strain>
    </source>
</reference>